<dbReference type="Pfam" id="PF13426">
    <property type="entry name" value="PAS_9"/>
    <property type="match status" value="1"/>
</dbReference>
<evidence type="ECO:0000313" key="6">
    <source>
        <dbReference type="EMBL" id="MEL0659992.1"/>
    </source>
</evidence>
<dbReference type="SMART" id="SM00267">
    <property type="entry name" value="GGDEF"/>
    <property type="match status" value="1"/>
</dbReference>
<dbReference type="Proteomes" id="UP001366060">
    <property type="component" value="Unassembled WGS sequence"/>
</dbReference>
<dbReference type="Gene3D" id="6.10.340.10">
    <property type="match status" value="1"/>
</dbReference>
<evidence type="ECO:0000259" key="4">
    <source>
        <dbReference type="PROSITE" id="PS50883"/>
    </source>
</evidence>
<accession>A0ABU9HEI0</accession>
<name>A0ABU9HEI0_9GAMM</name>
<dbReference type="InterPro" id="IPR029787">
    <property type="entry name" value="Nucleotide_cyclase"/>
</dbReference>
<keyword evidence="1" id="KW-0812">Transmembrane</keyword>
<evidence type="ECO:0000259" key="3">
    <source>
        <dbReference type="PROSITE" id="PS50113"/>
    </source>
</evidence>
<dbReference type="PANTHER" id="PTHR44757">
    <property type="entry name" value="DIGUANYLATE CYCLASE DGCP"/>
    <property type="match status" value="1"/>
</dbReference>
<dbReference type="Gene3D" id="3.20.20.450">
    <property type="entry name" value="EAL domain"/>
    <property type="match status" value="1"/>
</dbReference>
<dbReference type="InterPro" id="IPR052155">
    <property type="entry name" value="Biofilm_reg_signaling"/>
</dbReference>
<dbReference type="Gene3D" id="3.30.450.20">
    <property type="entry name" value="PAS domain"/>
    <property type="match status" value="4"/>
</dbReference>
<dbReference type="InterPro" id="IPR035965">
    <property type="entry name" value="PAS-like_dom_sf"/>
</dbReference>
<dbReference type="PROSITE" id="PS50883">
    <property type="entry name" value="EAL"/>
    <property type="match status" value="1"/>
</dbReference>
<dbReference type="CDD" id="cd12914">
    <property type="entry name" value="PDC1_DGC_like"/>
    <property type="match status" value="1"/>
</dbReference>
<dbReference type="InterPro" id="IPR035919">
    <property type="entry name" value="EAL_sf"/>
</dbReference>
<gene>
    <name evidence="6" type="ORF">V6255_12690</name>
</gene>
<dbReference type="SUPFAM" id="SSF55073">
    <property type="entry name" value="Nucleotide cyclase"/>
    <property type="match status" value="1"/>
</dbReference>
<proteinExistence type="predicted"/>
<dbReference type="CDD" id="cd01949">
    <property type="entry name" value="GGDEF"/>
    <property type="match status" value="1"/>
</dbReference>
<dbReference type="RefSeq" id="WP_341628490.1">
    <property type="nucleotide sequence ID" value="NZ_JBAKBA010000030.1"/>
</dbReference>
<keyword evidence="1" id="KW-0472">Membrane</keyword>
<dbReference type="CDD" id="cd01948">
    <property type="entry name" value="EAL"/>
    <property type="match status" value="1"/>
</dbReference>
<dbReference type="Pfam" id="PF00990">
    <property type="entry name" value="GGDEF"/>
    <property type="match status" value="1"/>
</dbReference>
<dbReference type="Pfam" id="PF00563">
    <property type="entry name" value="EAL"/>
    <property type="match status" value="1"/>
</dbReference>
<dbReference type="Gene3D" id="3.30.70.270">
    <property type="match status" value="1"/>
</dbReference>
<dbReference type="PROSITE" id="PS50112">
    <property type="entry name" value="PAS"/>
    <property type="match status" value="3"/>
</dbReference>
<evidence type="ECO:0000259" key="2">
    <source>
        <dbReference type="PROSITE" id="PS50112"/>
    </source>
</evidence>
<evidence type="ECO:0000313" key="7">
    <source>
        <dbReference type="Proteomes" id="UP001366060"/>
    </source>
</evidence>
<dbReference type="InterPro" id="IPR000160">
    <property type="entry name" value="GGDEF_dom"/>
</dbReference>
<dbReference type="InterPro" id="IPR043128">
    <property type="entry name" value="Rev_trsase/Diguanyl_cyclase"/>
</dbReference>
<dbReference type="SMART" id="SM00086">
    <property type="entry name" value="PAC"/>
    <property type="match status" value="3"/>
</dbReference>
<dbReference type="NCBIfam" id="TIGR00254">
    <property type="entry name" value="GGDEF"/>
    <property type="match status" value="1"/>
</dbReference>
<dbReference type="InterPro" id="IPR001633">
    <property type="entry name" value="EAL_dom"/>
</dbReference>
<feature type="transmembrane region" description="Helical" evidence="1">
    <location>
        <begin position="12"/>
        <end position="30"/>
    </location>
</feature>
<feature type="domain" description="PAS" evidence="2">
    <location>
        <begin position="373"/>
        <end position="444"/>
    </location>
</feature>
<dbReference type="SMART" id="SM00052">
    <property type="entry name" value="EAL"/>
    <property type="match status" value="1"/>
</dbReference>
<protein>
    <submittedName>
        <fullName evidence="6">EAL domain-containing protein</fullName>
    </submittedName>
</protein>
<sequence length="1178" mass="131379">MDFFHTLKSRLLFLIFIVTLPGLVAVLFQATSDRNNAIKSARQFAVVAVDNITWEQTEIIEKTKIFLQRLSQSPILLNPSSIECHQFLVNIHHLTDYYVNLGAPSADGQLLCSATPLSEPVNVSDRSYIQQAITNRAFTIGQFQFDRAAEKTSINFAYPIINALNDEVVGAAVAVVSLDWWSEQLEHANLPEKSVAYITDSNNKIIAVYPENKAQLGLSLDSVQYSVKSMSDKKVKLVEDSNNYLRIFVSRALINMNEGSDADGAVNITVGIPFENELALIDSRLLKIISLLIAFIIISILFAIFTINKSILKPLKALKNSTKKLELGLTESVNSVEGTKELIDLQEHFSLMAKTRLYAEQQLKYSQAFLQESETRLSRHLQNTPLGSITWDKNFVCTEWNRAAEHIFGYSSSEAIGADISDLIVSPNLKAEFIDQYGLLLRQEGGTNFKGVNITKDGRTINCNWYNTLILDKEGIINGFATLVKDITEDKRNQDTLDNFFKLPMNLHAIINFDKSIIKVNKGWESILGYTSNELVGTNVLALMHSDDIQKSKIVTTKLKTEQDLLSFETRCMSKGGEYRLIDWSCTVSNEDGKYYAIGIDITERRLIEDKLKLAAGVFTHAKEAVMITDQNNNIIDVNDAFTKISGYSKDQSIGQKTSLFKSGLESDELYSEIYDVVSEKGHWTGEIRNRCKDGTIISQLLTVSTICDALGQITNYIALYTDISAIKEQQGQLERIAHYDVLTNLPNRSLLADRLKQAMLSCTKRNQSLAVVFLDLDSFKEINDAHGHNTGDKLLVEIASRIQASLGDEGTLARFGGDEFVAVLGNLDDAHDCEPILEELLAVVQAPLTIGHATINISASIGVTIYPHDNVDAEQLLRHADQAMYTAKQEGKNRYHLFDMAQDIALKNQHEKLIRIEAALQDNEFVLYYQPKVNMVTGELIGVEALIRWQHPERGLLPPIEFLPVIERHELTINVGEWVIDTALTQISHWQKLGLNIIVSVNIDALQLQQAAFVDRLSTLLAAHPDVPRGSLQLEVLETSELADVKDVSKIMHACIELGVGFALDDFGTGYCSLTYLKRLPVNLIKIDQSFIFGMLDDPDDLSIVEGVMGLSKAFELNIIAEGVETLEHGLALLALGCYLAQGYGIARPMPAIDVLEWSENWKPDKAWSAYDLNING</sequence>
<feature type="transmembrane region" description="Helical" evidence="1">
    <location>
        <begin position="288"/>
        <end position="307"/>
    </location>
</feature>
<dbReference type="Pfam" id="PF08447">
    <property type="entry name" value="PAS_3"/>
    <property type="match status" value="1"/>
</dbReference>
<keyword evidence="1" id="KW-1133">Transmembrane helix</keyword>
<feature type="domain" description="PAC" evidence="3">
    <location>
        <begin position="684"/>
        <end position="736"/>
    </location>
</feature>
<keyword evidence="7" id="KW-1185">Reference proteome</keyword>
<feature type="domain" description="GGDEF" evidence="5">
    <location>
        <begin position="768"/>
        <end position="901"/>
    </location>
</feature>
<organism evidence="6 7">
    <name type="scientific">Psychromonas arctica</name>
    <dbReference type="NCBI Taxonomy" id="168275"/>
    <lineage>
        <taxon>Bacteria</taxon>
        <taxon>Pseudomonadati</taxon>
        <taxon>Pseudomonadota</taxon>
        <taxon>Gammaproteobacteria</taxon>
        <taxon>Alteromonadales</taxon>
        <taxon>Psychromonadaceae</taxon>
        <taxon>Psychromonas</taxon>
    </lineage>
</organism>
<dbReference type="InterPro" id="IPR000014">
    <property type="entry name" value="PAS"/>
</dbReference>
<dbReference type="Pfam" id="PF00989">
    <property type="entry name" value="PAS"/>
    <property type="match status" value="1"/>
</dbReference>
<feature type="domain" description="PAS" evidence="2">
    <location>
        <begin position="510"/>
        <end position="548"/>
    </location>
</feature>
<comment type="caution">
    <text evidence="6">The sequence shown here is derived from an EMBL/GenBank/DDBJ whole genome shotgun (WGS) entry which is preliminary data.</text>
</comment>
<dbReference type="PANTHER" id="PTHR44757:SF2">
    <property type="entry name" value="BIOFILM ARCHITECTURE MAINTENANCE PROTEIN MBAA"/>
    <property type="match status" value="1"/>
</dbReference>
<dbReference type="SMART" id="SM00091">
    <property type="entry name" value="PAS"/>
    <property type="match status" value="3"/>
</dbReference>
<dbReference type="InterPro" id="IPR001610">
    <property type="entry name" value="PAC"/>
</dbReference>
<dbReference type="SUPFAM" id="SSF141868">
    <property type="entry name" value="EAL domain-like"/>
    <property type="match status" value="1"/>
</dbReference>
<reference evidence="6 7" key="1">
    <citation type="submission" date="2024-02" db="EMBL/GenBank/DDBJ databases">
        <title>Bacteria isolated from the canopy kelp, Nereocystis luetkeana.</title>
        <authorList>
            <person name="Pfister C.A."/>
            <person name="Younker I.T."/>
            <person name="Light S.H."/>
        </authorList>
    </citation>
    <scope>NUCLEOTIDE SEQUENCE [LARGE SCALE GENOMIC DNA]</scope>
    <source>
        <strain evidence="6 7">TI.2.07</strain>
    </source>
</reference>
<feature type="domain" description="EAL" evidence="4">
    <location>
        <begin position="910"/>
        <end position="1164"/>
    </location>
</feature>
<dbReference type="CDD" id="cd00130">
    <property type="entry name" value="PAS"/>
    <property type="match status" value="3"/>
</dbReference>
<feature type="domain" description="PAC" evidence="3">
    <location>
        <begin position="445"/>
        <end position="499"/>
    </location>
</feature>
<dbReference type="InterPro" id="IPR013767">
    <property type="entry name" value="PAS_fold"/>
</dbReference>
<dbReference type="EMBL" id="JBAKBA010000030">
    <property type="protein sequence ID" value="MEL0659992.1"/>
    <property type="molecule type" value="Genomic_DNA"/>
</dbReference>
<dbReference type="InterPro" id="IPR000700">
    <property type="entry name" value="PAS-assoc_C"/>
</dbReference>
<dbReference type="PROSITE" id="PS50887">
    <property type="entry name" value="GGDEF"/>
    <property type="match status" value="1"/>
</dbReference>
<evidence type="ECO:0000256" key="1">
    <source>
        <dbReference type="SAM" id="Phobius"/>
    </source>
</evidence>
<feature type="domain" description="PAS" evidence="2">
    <location>
        <begin position="618"/>
        <end position="656"/>
    </location>
</feature>
<dbReference type="SUPFAM" id="SSF55785">
    <property type="entry name" value="PYP-like sensor domain (PAS domain)"/>
    <property type="match status" value="3"/>
</dbReference>
<dbReference type="InterPro" id="IPR013655">
    <property type="entry name" value="PAS_fold_3"/>
</dbReference>
<evidence type="ECO:0000259" key="5">
    <source>
        <dbReference type="PROSITE" id="PS50887"/>
    </source>
</evidence>
<dbReference type="PROSITE" id="PS50113">
    <property type="entry name" value="PAC"/>
    <property type="match status" value="2"/>
</dbReference>
<dbReference type="NCBIfam" id="TIGR00229">
    <property type="entry name" value="sensory_box"/>
    <property type="match status" value="3"/>
</dbReference>